<dbReference type="EMBL" id="JAYERP010000001">
    <property type="protein sequence ID" value="MEA3572482.1"/>
    <property type="molecule type" value="Genomic_DNA"/>
</dbReference>
<dbReference type="InterPro" id="IPR050166">
    <property type="entry name" value="ABC_transporter_ATP-bind"/>
</dbReference>
<evidence type="ECO:0000259" key="4">
    <source>
        <dbReference type="PROSITE" id="PS50893"/>
    </source>
</evidence>
<gene>
    <name evidence="5" type="ORF">U9M73_21370</name>
</gene>
<dbReference type="SUPFAM" id="SSF52540">
    <property type="entry name" value="P-loop containing nucleoside triphosphate hydrolases"/>
    <property type="match status" value="1"/>
</dbReference>
<dbReference type="SMART" id="SM00382">
    <property type="entry name" value="AAA"/>
    <property type="match status" value="1"/>
</dbReference>
<reference evidence="5 6" key="1">
    <citation type="submission" date="2023-12" db="EMBL/GenBank/DDBJ databases">
        <title>Whole genome sequencing of Paenibacillus phoenicis isolated from the Phoenix Mars Lander spacecraft assembly facility.</title>
        <authorList>
            <person name="Garcia A."/>
            <person name="Venkateswaran K."/>
        </authorList>
    </citation>
    <scope>NUCLEOTIDE SEQUENCE [LARGE SCALE GENOMIC DNA]</scope>
    <source>
        <strain evidence="5 6">3PO2SA</strain>
    </source>
</reference>
<keyword evidence="6" id="KW-1185">Reference proteome</keyword>
<dbReference type="PROSITE" id="PS50893">
    <property type="entry name" value="ABC_TRANSPORTER_2"/>
    <property type="match status" value="1"/>
</dbReference>
<evidence type="ECO:0000256" key="2">
    <source>
        <dbReference type="ARBA" id="ARBA00022741"/>
    </source>
</evidence>
<name>A0ABU5PS45_9BACL</name>
<evidence type="ECO:0000256" key="3">
    <source>
        <dbReference type="ARBA" id="ARBA00022840"/>
    </source>
</evidence>
<dbReference type="Gene3D" id="3.40.50.300">
    <property type="entry name" value="P-loop containing nucleotide triphosphate hydrolases"/>
    <property type="match status" value="1"/>
</dbReference>
<dbReference type="InterPro" id="IPR003593">
    <property type="entry name" value="AAA+_ATPase"/>
</dbReference>
<dbReference type="GO" id="GO:0005524">
    <property type="term" value="F:ATP binding"/>
    <property type="evidence" value="ECO:0007669"/>
    <property type="project" value="UniProtKB-KW"/>
</dbReference>
<proteinExistence type="predicted"/>
<accession>A0ABU5PS45</accession>
<keyword evidence="3 5" id="KW-0067">ATP-binding</keyword>
<dbReference type="Proteomes" id="UP001292216">
    <property type="component" value="Unassembled WGS sequence"/>
</dbReference>
<evidence type="ECO:0000313" key="6">
    <source>
        <dbReference type="Proteomes" id="UP001292216"/>
    </source>
</evidence>
<dbReference type="RefSeq" id="WP_260071755.1">
    <property type="nucleotide sequence ID" value="NZ_CBCSKM010000022.1"/>
</dbReference>
<keyword evidence="1" id="KW-0813">Transport</keyword>
<evidence type="ECO:0000313" key="5">
    <source>
        <dbReference type="EMBL" id="MEA3572482.1"/>
    </source>
</evidence>
<protein>
    <submittedName>
        <fullName evidence="5">ABC transporter ATP-binding protein</fullName>
    </submittedName>
</protein>
<keyword evidence="2" id="KW-0547">Nucleotide-binding</keyword>
<dbReference type="PANTHER" id="PTHR42788:SF13">
    <property type="entry name" value="ALIPHATIC SULFONATES IMPORT ATP-BINDING PROTEIN SSUB"/>
    <property type="match status" value="1"/>
</dbReference>
<dbReference type="InterPro" id="IPR003439">
    <property type="entry name" value="ABC_transporter-like_ATP-bd"/>
</dbReference>
<dbReference type="CDD" id="cd03293">
    <property type="entry name" value="ABC_NrtD_SsuB_transporters"/>
    <property type="match status" value="1"/>
</dbReference>
<evidence type="ECO:0000256" key="1">
    <source>
        <dbReference type="ARBA" id="ARBA00022448"/>
    </source>
</evidence>
<sequence>MPTIELRNITKEYENVDGEQTYALHNINLTVQDGEFVCVLGPSGCGKSTLLEITAGLLKQTSGEVLLDQVPQSGTSRNIGVVFQDSALFPWRSIRRNIEFGLEISGMSRAERRDRVQRTIELVGLKGFENKYPHQLSGGMRQRAGLARTLVADPGVILMDEPFSAVDHLTRITLQDEIIRIWEQEKKTVFFITHDVAEAVYLATRVVLLSPRPGRIQQIFDVPFDRPRNRNDMELLNIVEKIYMAINNPTASEKTEYFI</sequence>
<comment type="caution">
    <text evidence="5">The sequence shown here is derived from an EMBL/GenBank/DDBJ whole genome shotgun (WGS) entry which is preliminary data.</text>
</comment>
<dbReference type="Pfam" id="PF00005">
    <property type="entry name" value="ABC_tran"/>
    <property type="match status" value="1"/>
</dbReference>
<dbReference type="InterPro" id="IPR027417">
    <property type="entry name" value="P-loop_NTPase"/>
</dbReference>
<dbReference type="PANTHER" id="PTHR42788">
    <property type="entry name" value="TAURINE IMPORT ATP-BINDING PROTEIN-RELATED"/>
    <property type="match status" value="1"/>
</dbReference>
<feature type="domain" description="ABC transporter" evidence="4">
    <location>
        <begin position="4"/>
        <end position="236"/>
    </location>
</feature>
<organism evidence="5 6">
    <name type="scientific">Paenibacillus phoenicis</name>
    <dbReference type="NCBI Taxonomy" id="554117"/>
    <lineage>
        <taxon>Bacteria</taxon>
        <taxon>Bacillati</taxon>
        <taxon>Bacillota</taxon>
        <taxon>Bacilli</taxon>
        <taxon>Bacillales</taxon>
        <taxon>Paenibacillaceae</taxon>
        <taxon>Paenibacillus</taxon>
    </lineage>
</organism>
<dbReference type="PROSITE" id="PS00211">
    <property type="entry name" value="ABC_TRANSPORTER_1"/>
    <property type="match status" value="1"/>
</dbReference>
<dbReference type="InterPro" id="IPR017871">
    <property type="entry name" value="ABC_transporter-like_CS"/>
</dbReference>